<dbReference type="Gene3D" id="3.40.50.150">
    <property type="entry name" value="Vaccinia Virus protein VP39"/>
    <property type="match status" value="1"/>
</dbReference>
<dbReference type="Pfam" id="PF08241">
    <property type="entry name" value="Methyltransf_11"/>
    <property type="match status" value="1"/>
</dbReference>
<evidence type="ECO:0000313" key="6">
    <source>
        <dbReference type="Proteomes" id="UP000023785"/>
    </source>
</evidence>
<dbReference type="CDD" id="cd02440">
    <property type="entry name" value="AdoMet_MTases"/>
    <property type="match status" value="1"/>
</dbReference>
<dbReference type="PANTHER" id="PTHR44942:SF4">
    <property type="entry name" value="METHYLTRANSFERASE TYPE 11 DOMAIN-CONTAINING PROTEIN"/>
    <property type="match status" value="1"/>
</dbReference>
<comment type="caution">
    <text evidence="5">The sequence shown here is derived from an EMBL/GenBank/DDBJ whole genome shotgun (WGS) entry which is preliminary data.</text>
</comment>
<keyword evidence="3" id="KW-0808">Transferase</keyword>
<feature type="domain" description="Methyltransferase type 11" evidence="4">
    <location>
        <begin position="43"/>
        <end position="131"/>
    </location>
</feature>
<evidence type="ECO:0000256" key="1">
    <source>
        <dbReference type="ARBA" id="ARBA00008361"/>
    </source>
</evidence>
<proteinExistence type="inferred from homology"/>
<sequence>MKNKNFKDYFSDNSSAYATYRPSYPHKLVYELSKICKNSHLALDCGCGTGQLSVLLAENFDLVVATDASQSQIQNAEKKDNIIYKTAIAENSGLEHKSVDLITVAQAAHWLDLESFYKEVKRISKENTILALITYGVLHVEGTVDKLIQEFYYTTIGSYWPKERKHVENGYANLPFPFHELPFPKLNMEEFWNLEDLINYFNTWSAVKEAEKISGVNPTDQLRTNLQMLWGNPYSKKKIIWPLSIRVGSVHV</sequence>
<dbReference type="PATRIC" id="fig|1392540.3.peg.504"/>
<dbReference type="PANTHER" id="PTHR44942">
    <property type="entry name" value="METHYLTRANSF_11 DOMAIN-CONTAINING PROTEIN"/>
    <property type="match status" value="1"/>
</dbReference>
<dbReference type="HOGENOM" id="CLU_049344_5_1_6"/>
<accession>V2TV82</accession>
<evidence type="ECO:0000256" key="3">
    <source>
        <dbReference type="ARBA" id="ARBA00022679"/>
    </source>
</evidence>
<keyword evidence="6" id="KW-1185">Reference proteome</keyword>
<dbReference type="GO" id="GO:0032259">
    <property type="term" value="P:methylation"/>
    <property type="evidence" value="ECO:0007669"/>
    <property type="project" value="UniProtKB-KW"/>
</dbReference>
<comment type="similarity">
    <text evidence="1">Belongs to the methyltransferase superfamily.</text>
</comment>
<dbReference type="EMBL" id="AYER01000003">
    <property type="protein sequence ID" value="ESK40075.1"/>
    <property type="molecule type" value="Genomic_DNA"/>
</dbReference>
<dbReference type="RefSeq" id="WP_023272117.1">
    <property type="nucleotide sequence ID" value="NZ_KI530712.1"/>
</dbReference>
<dbReference type="GO" id="GO:0008757">
    <property type="term" value="F:S-adenosylmethionine-dependent methyltransferase activity"/>
    <property type="evidence" value="ECO:0007669"/>
    <property type="project" value="InterPro"/>
</dbReference>
<dbReference type="STRING" id="1392540.P256_00514"/>
<dbReference type="InterPro" id="IPR029063">
    <property type="entry name" value="SAM-dependent_MTases_sf"/>
</dbReference>
<reference evidence="5 6" key="1">
    <citation type="submission" date="2013-10" db="EMBL/GenBank/DDBJ databases">
        <title>The Genome Sequence of Acinetobacter nectaris CIP 110549.</title>
        <authorList>
            <consortium name="The Broad Institute Genomics Platform"/>
            <consortium name="The Broad Institute Genome Sequencing Center for Infectious Disease"/>
            <person name="Cerqueira G."/>
            <person name="Feldgarden M."/>
            <person name="Courvalin P."/>
            <person name="Grillot-Courvalin C."/>
            <person name="Clermont D."/>
            <person name="Rocha E."/>
            <person name="Yoon E.-J."/>
            <person name="Nemec A."/>
            <person name="Young S.K."/>
            <person name="Zeng Q."/>
            <person name="Gargeya S."/>
            <person name="Fitzgerald M."/>
            <person name="Abouelleil A."/>
            <person name="Alvarado L."/>
            <person name="Berlin A.M."/>
            <person name="Chapman S.B."/>
            <person name="Gainer-Dewar J."/>
            <person name="Goldberg J."/>
            <person name="Gnerre S."/>
            <person name="Griggs A."/>
            <person name="Gujja S."/>
            <person name="Hansen M."/>
            <person name="Howarth C."/>
            <person name="Imamovic A."/>
            <person name="Ireland A."/>
            <person name="Larimer J."/>
            <person name="McCowan C."/>
            <person name="Murphy C."/>
            <person name="Pearson M."/>
            <person name="Poon T.W."/>
            <person name="Priest M."/>
            <person name="Roberts A."/>
            <person name="Saif S."/>
            <person name="Shea T."/>
            <person name="Sykes S."/>
            <person name="Wortman J."/>
            <person name="Nusbaum C."/>
            <person name="Birren B."/>
        </authorList>
    </citation>
    <scope>NUCLEOTIDE SEQUENCE [LARGE SCALE GENOMIC DNA]</scope>
    <source>
        <strain evidence="5 6">CIP 110549</strain>
    </source>
</reference>
<name>V2TV82_9GAMM</name>
<protein>
    <recommendedName>
        <fullName evidence="4">Methyltransferase type 11 domain-containing protein</fullName>
    </recommendedName>
</protein>
<dbReference type="SUPFAM" id="SSF53335">
    <property type="entry name" value="S-adenosyl-L-methionine-dependent methyltransferases"/>
    <property type="match status" value="1"/>
</dbReference>
<dbReference type="eggNOG" id="COG2226">
    <property type="taxonomic scope" value="Bacteria"/>
</dbReference>
<keyword evidence="2" id="KW-0489">Methyltransferase</keyword>
<dbReference type="OrthoDB" id="9797252at2"/>
<gene>
    <name evidence="5" type="ORF">P256_00514</name>
</gene>
<dbReference type="InterPro" id="IPR051052">
    <property type="entry name" value="Diverse_substrate_MTase"/>
</dbReference>
<organism evidence="5 6">
    <name type="scientific">Acinetobacter nectaris CIP 110549</name>
    <dbReference type="NCBI Taxonomy" id="1392540"/>
    <lineage>
        <taxon>Bacteria</taxon>
        <taxon>Pseudomonadati</taxon>
        <taxon>Pseudomonadota</taxon>
        <taxon>Gammaproteobacteria</taxon>
        <taxon>Moraxellales</taxon>
        <taxon>Moraxellaceae</taxon>
        <taxon>Acinetobacter</taxon>
    </lineage>
</organism>
<evidence type="ECO:0000256" key="2">
    <source>
        <dbReference type="ARBA" id="ARBA00022603"/>
    </source>
</evidence>
<dbReference type="AlphaFoldDB" id="V2TV82"/>
<evidence type="ECO:0000313" key="5">
    <source>
        <dbReference type="EMBL" id="ESK40075.1"/>
    </source>
</evidence>
<dbReference type="InterPro" id="IPR013216">
    <property type="entry name" value="Methyltransf_11"/>
</dbReference>
<evidence type="ECO:0000259" key="4">
    <source>
        <dbReference type="Pfam" id="PF08241"/>
    </source>
</evidence>
<dbReference type="Proteomes" id="UP000023785">
    <property type="component" value="Unassembled WGS sequence"/>
</dbReference>